<evidence type="ECO:0000259" key="4">
    <source>
        <dbReference type="Pfam" id="PF12697"/>
    </source>
</evidence>
<name>A0A2C9NXG9_SALET</name>
<evidence type="ECO:0000256" key="1">
    <source>
        <dbReference type="ARBA" id="ARBA00022428"/>
    </source>
</evidence>
<evidence type="ECO:0000313" key="6">
    <source>
        <dbReference type="Proteomes" id="UP000197157"/>
    </source>
</evidence>
<dbReference type="PANTHER" id="PTHR42916:SF1">
    <property type="entry name" value="PROTEIN PHYLLO, CHLOROPLASTIC"/>
    <property type="match status" value="1"/>
</dbReference>
<gene>
    <name evidence="3" type="primary">menH</name>
    <name evidence="5" type="ORF">LFZ25_07650</name>
</gene>
<comment type="function">
    <text evidence="3">Catalyzes a proton abstraction reaction that results in 2,5-elimination of pyruvate from 2-succinyl-5-enolpyruvyl-6-hydroxy-3-cyclohexene-1-carboxylate (SEPHCHC) and the formation of 2-succinyl-6-hydroxy-2,4-cyclohexadiene-1-carboxylate (SHCHC).</text>
</comment>
<evidence type="ECO:0000256" key="3">
    <source>
        <dbReference type="HAMAP-Rule" id="MF_01660"/>
    </source>
</evidence>
<reference evidence="5 6" key="1">
    <citation type="submission" date="2017-06" db="EMBL/GenBank/DDBJ databases">
        <title>Salmonella reference genomes for public health.</title>
        <authorList>
            <person name="Robertson J."/>
            <person name="Yoshida C."/>
            <person name="Gurnik S."/>
            <person name="Nash J."/>
        </authorList>
    </citation>
    <scope>NUCLEOTIDE SEQUENCE [LARGE SCALE GENOMIC DNA]</scope>
    <source>
        <strain evidence="5 6">S-1643</strain>
    </source>
</reference>
<dbReference type="HAMAP" id="MF_01660">
    <property type="entry name" value="MenH"/>
    <property type="match status" value="1"/>
</dbReference>
<keyword evidence="2 3" id="KW-0456">Lyase</keyword>
<comment type="subunit">
    <text evidence="3">Monomer.</text>
</comment>
<comment type="catalytic activity">
    <reaction evidence="3">
        <text>5-enolpyruvoyl-6-hydroxy-2-succinyl-cyclohex-3-ene-1-carboxylate = (1R,6R)-6-hydroxy-2-succinyl-cyclohexa-2,4-diene-1-carboxylate + pyruvate</text>
        <dbReference type="Rhea" id="RHEA:25597"/>
        <dbReference type="ChEBI" id="CHEBI:15361"/>
        <dbReference type="ChEBI" id="CHEBI:58689"/>
        <dbReference type="ChEBI" id="CHEBI:58818"/>
        <dbReference type="EC" id="4.2.99.20"/>
    </reaction>
</comment>
<accession>A0A2C9NXG9</accession>
<dbReference type="Proteomes" id="UP000197157">
    <property type="component" value="Chromosome"/>
</dbReference>
<dbReference type="InterPro" id="IPR000073">
    <property type="entry name" value="AB_hydrolase_1"/>
</dbReference>
<sequence>MMLHAQHMPGQPGAPSLVFLHGFSGDCHEWQPVGEQFHGCSRLYIDLPGHGGSAAIPVGGFADAIRLLRATLISYNILKFWLVGYSLGGRVAMMAACQGIPGLCGLVIEGGHPGLQNEQARAERRLSDGRWAERFRREPLAAVFHDWYQQPVFASLTAQQRQALTALRSQNNGETLTAQQRQALTALRSQNNGETLAAMLEATSLAAQPDLREALNALAFPFYYLCGERDSKFRALAQEVAATCHVIRNAGHNAHRENPAGVVDSLAQILRL</sequence>
<dbReference type="GO" id="GO:0009234">
    <property type="term" value="P:menaquinone biosynthetic process"/>
    <property type="evidence" value="ECO:0007669"/>
    <property type="project" value="UniProtKB-UniRule"/>
</dbReference>
<organism evidence="5 6">
    <name type="scientific">Salmonella enterica subsp. enterica serovar Macclesfield str. S-1643</name>
    <dbReference type="NCBI Taxonomy" id="1242107"/>
    <lineage>
        <taxon>Bacteria</taxon>
        <taxon>Pseudomonadati</taxon>
        <taxon>Pseudomonadota</taxon>
        <taxon>Gammaproteobacteria</taxon>
        <taxon>Enterobacterales</taxon>
        <taxon>Enterobacteriaceae</taxon>
        <taxon>Salmonella</taxon>
    </lineage>
</organism>
<dbReference type="EC" id="4.2.99.20" evidence="3"/>
<dbReference type="RefSeq" id="WP_088730278.1">
    <property type="nucleotide sequence ID" value="NZ_CP022117.1"/>
</dbReference>
<dbReference type="PANTHER" id="PTHR42916">
    <property type="entry name" value="2-SUCCINYL-5-ENOLPYRUVYL-6-HYDROXY-3-CYCLOHEXENE-1-CARBOXYLATE SYNTHASE"/>
    <property type="match status" value="1"/>
</dbReference>
<comment type="pathway">
    <text evidence="3">Quinol/quinone metabolism; menaquinone biosynthesis.</text>
</comment>
<dbReference type="SUPFAM" id="SSF53474">
    <property type="entry name" value="alpha/beta-Hydrolases"/>
    <property type="match status" value="1"/>
</dbReference>
<dbReference type="UniPathway" id="UPA01057">
    <property type="reaction ID" value="UER00900"/>
</dbReference>
<dbReference type="UniPathway" id="UPA00079"/>
<dbReference type="InterPro" id="IPR029058">
    <property type="entry name" value="AB_hydrolase_fold"/>
</dbReference>
<comment type="similarity">
    <text evidence="3">Belongs to the AB hydrolase superfamily. MenH family.</text>
</comment>
<dbReference type="GO" id="GO:0070205">
    <property type="term" value="F:2-succinyl-6-hydroxy-2,4-cyclohexadiene-1-carboxylate synthase activity"/>
    <property type="evidence" value="ECO:0007669"/>
    <property type="project" value="UniProtKB-UniRule"/>
</dbReference>
<dbReference type="EMBL" id="CP022117">
    <property type="protein sequence ID" value="ASG15836.1"/>
    <property type="molecule type" value="Genomic_DNA"/>
</dbReference>
<feature type="domain" description="AB hydrolase-1" evidence="4">
    <location>
        <begin position="17"/>
        <end position="264"/>
    </location>
</feature>
<keyword evidence="1 3" id="KW-0474">Menaquinone biosynthesis</keyword>
<dbReference type="InterPro" id="IPR022485">
    <property type="entry name" value="SHCHC_synthase_MenH"/>
</dbReference>
<dbReference type="Gene3D" id="3.40.50.1820">
    <property type="entry name" value="alpha/beta hydrolase"/>
    <property type="match status" value="1"/>
</dbReference>
<proteinExistence type="inferred from homology"/>
<dbReference type="AlphaFoldDB" id="A0A2C9NXG9"/>
<comment type="pathway">
    <text evidence="3">Quinol/quinone metabolism; 1,4-dihydroxy-2-naphthoate biosynthesis; 1,4-dihydroxy-2-naphthoate from chorismate: step 3/7.</text>
</comment>
<evidence type="ECO:0000313" key="5">
    <source>
        <dbReference type="EMBL" id="ASG15836.1"/>
    </source>
</evidence>
<evidence type="ECO:0000256" key="2">
    <source>
        <dbReference type="ARBA" id="ARBA00023239"/>
    </source>
</evidence>
<dbReference type="Pfam" id="PF12697">
    <property type="entry name" value="Abhydrolase_6"/>
    <property type="match status" value="1"/>
</dbReference>
<protein>
    <recommendedName>
        <fullName evidence="3">2-succinyl-6-hydroxy-2,4-cyclohexadiene-1-carboxylate synthase</fullName>
        <shortName evidence="3">SHCHC synthase</shortName>
        <ecNumber evidence="3">4.2.99.20</ecNumber>
    </recommendedName>
</protein>